<reference evidence="5 6" key="1">
    <citation type="submission" date="2016-10" db="EMBL/GenBank/DDBJ databases">
        <authorList>
            <person name="de Groot N.N."/>
        </authorList>
    </citation>
    <scope>NUCLEOTIDE SEQUENCE [LARGE SCALE GENOMIC DNA]</scope>
    <source>
        <strain evidence="5 6">CGMCC 1.10238</strain>
    </source>
</reference>
<dbReference type="CDD" id="cd00090">
    <property type="entry name" value="HTH_ARSR"/>
    <property type="match status" value="1"/>
</dbReference>
<name>A0A1H8TSV5_9BACL</name>
<gene>
    <name evidence="5" type="ORF">SAMN04487895_11514</name>
</gene>
<evidence type="ECO:0000256" key="1">
    <source>
        <dbReference type="ARBA" id="ARBA00023015"/>
    </source>
</evidence>
<dbReference type="InterPro" id="IPR001845">
    <property type="entry name" value="HTH_ArsR_DNA-bd_dom"/>
</dbReference>
<dbReference type="InterPro" id="IPR051081">
    <property type="entry name" value="HTH_MetalResp_TranReg"/>
</dbReference>
<accession>A0A1H8TSV5</accession>
<dbReference type="GO" id="GO:0003700">
    <property type="term" value="F:DNA-binding transcription factor activity"/>
    <property type="evidence" value="ECO:0007669"/>
    <property type="project" value="InterPro"/>
</dbReference>
<evidence type="ECO:0000313" key="6">
    <source>
        <dbReference type="Proteomes" id="UP000198809"/>
    </source>
</evidence>
<dbReference type="PANTHER" id="PTHR33154">
    <property type="entry name" value="TRANSCRIPTIONAL REGULATOR, ARSR FAMILY"/>
    <property type="match status" value="1"/>
</dbReference>
<evidence type="ECO:0000259" key="4">
    <source>
        <dbReference type="PROSITE" id="PS50987"/>
    </source>
</evidence>
<protein>
    <submittedName>
        <fullName evidence="5">ArsR family transcriptional regulator</fullName>
    </submittedName>
</protein>
<organism evidence="5 6">
    <name type="scientific">Paenibacillus sophorae</name>
    <dbReference type="NCBI Taxonomy" id="1333845"/>
    <lineage>
        <taxon>Bacteria</taxon>
        <taxon>Bacillati</taxon>
        <taxon>Bacillota</taxon>
        <taxon>Bacilli</taxon>
        <taxon>Bacillales</taxon>
        <taxon>Paenibacillaceae</taxon>
        <taxon>Paenibacillus</taxon>
    </lineage>
</organism>
<dbReference type="STRING" id="1333845.SAMN04487895_11514"/>
<dbReference type="SMART" id="SM00418">
    <property type="entry name" value="HTH_ARSR"/>
    <property type="match status" value="1"/>
</dbReference>
<dbReference type="EMBL" id="FODH01000015">
    <property type="protein sequence ID" value="SEO93925.1"/>
    <property type="molecule type" value="Genomic_DNA"/>
</dbReference>
<sequence>MVYWEQTNQEWVSRMNNEDMLAVLKALSNETRLNILCWLREPEKMNENLPSLIKEEFPGGVCVGSIQEKSGLAQSVISSYLSSMQKTGLLESRRYGQWTYYRRNEEAIAAFLEDFEAGLQAKKK</sequence>
<dbReference type="InterPro" id="IPR036388">
    <property type="entry name" value="WH-like_DNA-bd_sf"/>
</dbReference>
<dbReference type="SUPFAM" id="SSF46785">
    <property type="entry name" value="Winged helix' DNA-binding domain"/>
    <property type="match status" value="1"/>
</dbReference>
<evidence type="ECO:0000256" key="3">
    <source>
        <dbReference type="ARBA" id="ARBA00023163"/>
    </source>
</evidence>
<dbReference type="Proteomes" id="UP000198809">
    <property type="component" value="Unassembled WGS sequence"/>
</dbReference>
<dbReference type="InterPro" id="IPR011991">
    <property type="entry name" value="ArsR-like_HTH"/>
</dbReference>
<dbReference type="InterPro" id="IPR036390">
    <property type="entry name" value="WH_DNA-bd_sf"/>
</dbReference>
<dbReference type="Gene3D" id="1.10.10.10">
    <property type="entry name" value="Winged helix-like DNA-binding domain superfamily/Winged helix DNA-binding domain"/>
    <property type="match status" value="1"/>
</dbReference>
<dbReference type="AlphaFoldDB" id="A0A1H8TSV5"/>
<evidence type="ECO:0000256" key="2">
    <source>
        <dbReference type="ARBA" id="ARBA00023125"/>
    </source>
</evidence>
<keyword evidence="3" id="KW-0804">Transcription</keyword>
<evidence type="ECO:0000313" key="5">
    <source>
        <dbReference type="EMBL" id="SEO93925.1"/>
    </source>
</evidence>
<keyword evidence="2" id="KW-0238">DNA-binding</keyword>
<dbReference type="GO" id="GO:0003677">
    <property type="term" value="F:DNA binding"/>
    <property type="evidence" value="ECO:0007669"/>
    <property type="project" value="UniProtKB-KW"/>
</dbReference>
<dbReference type="PANTHER" id="PTHR33154:SF33">
    <property type="entry name" value="TRANSCRIPTIONAL REPRESSOR SDPR"/>
    <property type="match status" value="1"/>
</dbReference>
<feature type="domain" description="HTH arsR-type" evidence="4">
    <location>
        <begin position="12"/>
        <end position="123"/>
    </location>
</feature>
<keyword evidence="1" id="KW-0805">Transcription regulation</keyword>
<dbReference type="PROSITE" id="PS50987">
    <property type="entry name" value="HTH_ARSR_2"/>
    <property type="match status" value="1"/>
</dbReference>
<proteinExistence type="predicted"/>